<evidence type="ECO:0000313" key="2">
    <source>
        <dbReference type="Proteomes" id="UP000001072"/>
    </source>
</evidence>
<accession>F4RN00</accession>
<keyword evidence="2" id="KW-1185">Reference proteome</keyword>
<dbReference type="AlphaFoldDB" id="F4RN00"/>
<dbReference type="Proteomes" id="UP000001072">
    <property type="component" value="Unassembled WGS sequence"/>
</dbReference>
<evidence type="ECO:0000313" key="1">
    <source>
        <dbReference type="EMBL" id="EGG06303.1"/>
    </source>
</evidence>
<gene>
    <name evidence="1" type="ORF">MELLADRAFT_63534</name>
</gene>
<dbReference type="OrthoDB" id="3224221at2759"/>
<dbReference type="GeneID" id="18930102"/>
<sequence>MSPSPKSNLPPSAQKVRNWKHGAPVKSLKANNALVAGSLPNANSRVCKVLATFTRMLLEYDHISKSYPLGPTCNERLQLRFLNQEATMSDQRIFALEPEVLTQLTNDSSRQREVFLADLRQYGIERFTFDWGLKKGCRWNQVMSILVIKHWRHANKRGDFGNLPINPAHTTYTTLEGMLTRWIRGRATEIRSGQNTPEKLRAVENNRKKRLLFKYRRDSFVRHLGKESLDLIPDADCCSETEWEPEQLDQKKVGLVWRSQQYRSLMHRVDRLSYEYKAQLDGILLATQRFDQCRVEESYNNPNAAVCCGLPQNCYDQVWYNSLDDDKKVKLKAQPASEILNTLATRIEQLLIPKS</sequence>
<dbReference type="RefSeq" id="XP_007410541.1">
    <property type="nucleotide sequence ID" value="XM_007410479.1"/>
</dbReference>
<dbReference type="KEGG" id="mlr:MELLADRAFT_63534"/>
<organism evidence="2">
    <name type="scientific">Melampsora larici-populina (strain 98AG31 / pathotype 3-4-7)</name>
    <name type="common">Poplar leaf rust fungus</name>
    <dbReference type="NCBI Taxonomy" id="747676"/>
    <lineage>
        <taxon>Eukaryota</taxon>
        <taxon>Fungi</taxon>
        <taxon>Dikarya</taxon>
        <taxon>Basidiomycota</taxon>
        <taxon>Pucciniomycotina</taxon>
        <taxon>Pucciniomycetes</taxon>
        <taxon>Pucciniales</taxon>
        <taxon>Melampsoraceae</taxon>
        <taxon>Melampsora</taxon>
    </lineage>
</organism>
<protein>
    <submittedName>
        <fullName evidence="1">Uncharacterized protein</fullName>
    </submittedName>
</protein>
<dbReference type="InParanoid" id="F4RN00"/>
<proteinExistence type="predicted"/>
<reference evidence="2" key="1">
    <citation type="journal article" date="2011" name="Proc. Natl. Acad. Sci. U.S.A.">
        <title>Obligate biotrophy features unraveled by the genomic analysis of rust fungi.</title>
        <authorList>
            <person name="Duplessis S."/>
            <person name="Cuomo C.A."/>
            <person name="Lin Y.-C."/>
            <person name="Aerts A."/>
            <person name="Tisserant E."/>
            <person name="Veneault-Fourrey C."/>
            <person name="Joly D.L."/>
            <person name="Hacquard S."/>
            <person name="Amselem J."/>
            <person name="Cantarel B.L."/>
            <person name="Chiu R."/>
            <person name="Coutinho P.M."/>
            <person name="Feau N."/>
            <person name="Field M."/>
            <person name="Frey P."/>
            <person name="Gelhaye E."/>
            <person name="Goldberg J."/>
            <person name="Grabherr M.G."/>
            <person name="Kodira C.D."/>
            <person name="Kohler A."/>
            <person name="Kuees U."/>
            <person name="Lindquist E.A."/>
            <person name="Lucas S.M."/>
            <person name="Mago R."/>
            <person name="Mauceli E."/>
            <person name="Morin E."/>
            <person name="Murat C."/>
            <person name="Pangilinan J.L."/>
            <person name="Park R."/>
            <person name="Pearson M."/>
            <person name="Quesneville H."/>
            <person name="Rouhier N."/>
            <person name="Sakthikumar S."/>
            <person name="Salamov A.A."/>
            <person name="Schmutz J."/>
            <person name="Selles B."/>
            <person name="Shapiro H."/>
            <person name="Tanguay P."/>
            <person name="Tuskan G.A."/>
            <person name="Henrissat B."/>
            <person name="Van de Peer Y."/>
            <person name="Rouze P."/>
            <person name="Ellis J.G."/>
            <person name="Dodds P.N."/>
            <person name="Schein J.E."/>
            <person name="Zhong S."/>
            <person name="Hamelin R.C."/>
            <person name="Grigoriev I.V."/>
            <person name="Szabo L.J."/>
            <person name="Martin F."/>
        </authorList>
    </citation>
    <scope>NUCLEOTIDE SEQUENCE [LARGE SCALE GENOMIC DNA]</scope>
    <source>
        <strain evidence="2">98AG31 / pathotype 3-4-7</strain>
    </source>
</reference>
<dbReference type="HOGENOM" id="CLU_058865_1_0_1"/>
<dbReference type="EMBL" id="GL883109">
    <property type="protein sequence ID" value="EGG06303.1"/>
    <property type="molecule type" value="Genomic_DNA"/>
</dbReference>
<name>F4RN00_MELLP</name>
<dbReference type="VEuPathDB" id="FungiDB:MELLADRAFT_63534"/>